<comment type="caution">
    <text evidence="2">The sequence shown here is derived from an EMBL/GenBank/DDBJ whole genome shotgun (WGS) entry which is preliminary data.</text>
</comment>
<name>A0ABS2I542_9ACTN</name>
<proteinExistence type="predicted"/>
<evidence type="ECO:0000256" key="1">
    <source>
        <dbReference type="SAM" id="MobiDB-lite"/>
    </source>
</evidence>
<accession>A0ABS2I542</accession>
<evidence type="ECO:0000313" key="2">
    <source>
        <dbReference type="EMBL" id="MBM7057248.1"/>
    </source>
</evidence>
<evidence type="ECO:0000313" key="3">
    <source>
        <dbReference type="Proteomes" id="UP000712045"/>
    </source>
</evidence>
<dbReference type="Proteomes" id="UP000712045">
    <property type="component" value="Unassembled WGS sequence"/>
</dbReference>
<keyword evidence="3" id="KW-1185">Reference proteome</keyword>
<protein>
    <recommendedName>
        <fullName evidence="4">ATP-grasp domain-containing protein</fullName>
    </recommendedName>
</protein>
<dbReference type="RefSeq" id="WP_205085434.1">
    <property type="nucleotide sequence ID" value="NZ_JAFEUF010000177.1"/>
</dbReference>
<gene>
    <name evidence="2" type="ORF">JS521_26155</name>
</gene>
<reference evidence="2 3" key="1">
    <citation type="submission" date="2021-02" db="EMBL/GenBank/DDBJ databases">
        <title>Genome Streptomyces sp. RHZ10.</title>
        <authorList>
            <person name="Besaury L."/>
        </authorList>
    </citation>
    <scope>NUCLEOTIDE SEQUENCE [LARGE SCALE GENOMIC DNA]</scope>
    <source>
        <strain evidence="2 3">RHZ10</strain>
    </source>
</reference>
<dbReference type="Gene3D" id="3.30.470.20">
    <property type="entry name" value="ATP-grasp fold, B domain"/>
    <property type="match status" value="1"/>
</dbReference>
<organism evidence="2 3">
    <name type="scientific">Streptomyces durocortorensis</name>
    <dbReference type="NCBI Taxonomy" id="2811104"/>
    <lineage>
        <taxon>Bacteria</taxon>
        <taxon>Bacillati</taxon>
        <taxon>Actinomycetota</taxon>
        <taxon>Actinomycetes</taxon>
        <taxon>Kitasatosporales</taxon>
        <taxon>Streptomycetaceae</taxon>
        <taxon>Streptomyces</taxon>
    </lineage>
</organism>
<evidence type="ECO:0008006" key="4">
    <source>
        <dbReference type="Google" id="ProtNLM"/>
    </source>
</evidence>
<dbReference type="EMBL" id="JAFEUF010000177">
    <property type="protein sequence ID" value="MBM7057248.1"/>
    <property type="molecule type" value="Genomic_DNA"/>
</dbReference>
<sequence length="332" mass="34372">MTVPTGSGTADPRRLLLVAPSRRLTAAAKEAGFHVVTVPDTTGFTDEALRAHLRETVLTQRVGRLIACGDASTHPAVLQAAEELGVSPNPASAARLLADAAEVRNLLNRSGPQWQALALPDEPGHRPPLCDVGYGVETLTVEGMHRVTGIVEFRRDDGSFGDRGEPGAGHGPDGADRGVTTPPGSGPAVHTFPAPITGAEEAEIRALATGLLDLVGYEFGYAFTRIARTGRGPRIVDAVPRQASWPASRLIELTTGLVAERELVQALSGKPLKAAMPVGCAAALPLSDPPGAPGRIAAPGDVRETRDGYAVLTALTPAELASRTAAVLGCPT</sequence>
<feature type="compositionally biased region" description="Basic and acidic residues" evidence="1">
    <location>
        <begin position="155"/>
        <end position="165"/>
    </location>
</feature>
<feature type="region of interest" description="Disordered" evidence="1">
    <location>
        <begin position="155"/>
        <end position="184"/>
    </location>
</feature>